<reference evidence="4" key="2">
    <citation type="submission" date="2015-01" db="EMBL/GenBank/DDBJ databases">
        <title>Evolutionary Origins and Diversification of the Mycorrhizal Mutualists.</title>
        <authorList>
            <consortium name="DOE Joint Genome Institute"/>
            <consortium name="Mycorrhizal Genomics Consortium"/>
            <person name="Kohler A."/>
            <person name="Kuo A."/>
            <person name="Nagy L.G."/>
            <person name="Floudas D."/>
            <person name="Copeland A."/>
            <person name="Barry K.W."/>
            <person name="Cichocki N."/>
            <person name="Veneault-Fourrey C."/>
            <person name="LaButti K."/>
            <person name="Lindquist E.A."/>
            <person name="Lipzen A."/>
            <person name="Lundell T."/>
            <person name="Morin E."/>
            <person name="Murat C."/>
            <person name="Riley R."/>
            <person name="Ohm R."/>
            <person name="Sun H."/>
            <person name="Tunlid A."/>
            <person name="Henrissat B."/>
            <person name="Grigoriev I.V."/>
            <person name="Hibbett D.S."/>
            <person name="Martin F."/>
        </authorList>
    </citation>
    <scope>NUCLEOTIDE SEQUENCE [LARGE SCALE GENOMIC DNA]</scope>
    <source>
        <strain evidence="4">Foug A</strain>
    </source>
</reference>
<organism evidence="3 4">
    <name type="scientific">Scleroderma citrinum Foug A</name>
    <dbReference type="NCBI Taxonomy" id="1036808"/>
    <lineage>
        <taxon>Eukaryota</taxon>
        <taxon>Fungi</taxon>
        <taxon>Dikarya</taxon>
        <taxon>Basidiomycota</taxon>
        <taxon>Agaricomycotina</taxon>
        <taxon>Agaricomycetes</taxon>
        <taxon>Agaricomycetidae</taxon>
        <taxon>Boletales</taxon>
        <taxon>Sclerodermatineae</taxon>
        <taxon>Sclerodermataceae</taxon>
        <taxon>Scleroderma</taxon>
    </lineage>
</organism>
<proteinExistence type="predicted"/>
<dbReference type="EMBL" id="KN822080">
    <property type="protein sequence ID" value="KIM58844.1"/>
    <property type="molecule type" value="Genomic_DNA"/>
</dbReference>
<feature type="region of interest" description="Disordered" evidence="1">
    <location>
        <begin position="1"/>
        <end position="28"/>
    </location>
</feature>
<keyword evidence="2" id="KW-0472">Membrane</keyword>
<feature type="region of interest" description="Disordered" evidence="1">
    <location>
        <begin position="42"/>
        <end position="104"/>
    </location>
</feature>
<feature type="region of interest" description="Disordered" evidence="1">
    <location>
        <begin position="534"/>
        <end position="601"/>
    </location>
</feature>
<keyword evidence="4" id="KW-1185">Reference proteome</keyword>
<feature type="compositionally biased region" description="Basic and acidic residues" evidence="1">
    <location>
        <begin position="53"/>
        <end position="63"/>
    </location>
</feature>
<evidence type="ECO:0000313" key="3">
    <source>
        <dbReference type="EMBL" id="KIM58844.1"/>
    </source>
</evidence>
<feature type="compositionally biased region" description="Basic and acidic residues" evidence="1">
    <location>
        <begin position="548"/>
        <end position="563"/>
    </location>
</feature>
<feature type="compositionally biased region" description="Acidic residues" evidence="1">
    <location>
        <begin position="582"/>
        <end position="593"/>
    </location>
</feature>
<dbReference type="STRING" id="1036808.A0A0C3DRK2"/>
<feature type="compositionally biased region" description="Polar residues" evidence="1">
    <location>
        <begin position="243"/>
        <end position="252"/>
    </location>
</feature>
<keyword evidence="2" id="KW-0812">Transmembrane</keyword>
<feature type="region of interest" description="Disordered" evidence="1">
    <location>
        <begin position="407"/>
        <end position="462"/>
    </location>
</feature>
<dbReference type="InParanoid" id="A0A0C3DRK2"/>
<protein>
    <submittedName>
        <fullName evidence="3">Uncharacterized protein</fullName>
    </submittedName>
</protein>
<dbReference type="Proteomes" id="UP000053989">
    <property type="component" value="Unassembled WGS sequence"/>
</dbReference>
<feature type="compositionally biased region" description="Polar residues" evidence="1">
    <location>
        <begin position="448"/>
        <end position="462"/>
    </location>
</feature>
<feature type="transmembrane region" description="Helical" evidence="2">
    <location>
        <begin position="168"/>
        <end position="191"/>
    </location>
</feature>
<evidence type="ECO:0000256" key="2">
    <source>
        <dbReference type="SAM" id="Phobius"/>
    </source>
</evidence>
<feature type="compositionally biased region" description="Polar residues" evidence="1">
    <location>
        <begin position="264"/>
        <end position="276"/>
    </location>
</feature>
<reference evidence="3 4" key="1">
    <citation type="submission" date="2014-04" db="EMBL/GenBank/DDBJ databases">
        <authorList>
            <consortium name="DOE Joint Genome Institute"/>
            <person name="Kuo A."/>
            <person name="Kohler A."/>
            <person name="Nagy L.G."/>
            <person name="Floudas D."/>
            <person name="Copeland A."/>
            <person name="Barry K.W."/>
            <person name="Cichocki N."/>
            <person name="Veneault-Fourrey C."/>
            <person name="LaButti K."/>
            <person name="Lindquist E.A."/>
            <person name="Lipzen A."/>
            <person name="Lundell T."/>
            <person name="Morin E."/>
            <person name="Murat C."/>
            <person name="Sun H."/>
            <person name="Tunlid A."/>
            <person name="Henrissat B."/>
            <person name="Grigoriev I.V."/>
            <person name="Hibbett D.S."/>
            <person name="Martin F."/>
            <person name="Nordberg H.P."/>
            <person name="Cantor M.N."/>
            <person name="Hua S.X."/>
        </authorList>
    </citation>
    <scope>NUCLEOTIDE SEQUENCE [LARGE SCALE GENOMIC DNA]</scope>
    <source>
        <strain evidence="3 4">Foug A</strain>
    </source>
</reference>
<feature type="region of interest" description="Disordered" evidence="1">
    <location>
        <begin position="292"/>
        <end position="318"/>
    </location>
</feature>
<accession>A0A0C3DRK2</accession>
<feature type="region of interest" description="Disordered" evidence="1">
    <location>
        <begin position="208"/>
        <end position="276"/>
    </location>
</feature>
<dbReference type="AlphaFoldDB" id="A0A0C3DRK2"/>
<sequence length="601" mass="65109">MSVSVDQPPPMKHPGYTQRTMSERRTHGRELLSALVTYRYDSKHGYEPPSVHRARDANHRREDEGQETTDLDAQSYETWYPSPSDETTSAIQDLPSTTVSPVNEPTTDASMVSLTHSPLKILNMTNIPNKLPHPLASNLIVSPQASHTGTAKPTPQTQQTPHRLPEKIFLTLAVTGGVVFLILWAAIRLGSCKRPRWRWRRPIPPLPTVRDRKRTQGDGGLGIPLSLSRKQNHTPPQRIYKSSHWTRTNYQSGIPRPTPPATIGRSTSQGMLGNANATSGQEINKRAEQDQYPFTGAGNCASSSAPPTQRPPSAAPPVVSRLSTVSILLQPNSSDYSQLGSEIGLAIDTPTGPDQRQKLVSWSSVRSLTRAVKGAAVLRRSEVSFASSDSQTSAAIGRALIKATYYTPSPYPRESIPSPSRSQCTEEHDCQQERGLGRSKTQRGQERGVQTPTPDASSLVSSLSRPALETNDLMEVTQGATNTVSAYSQNQPVSSSDITNEVVVDPAASGSPTSLSAASFVSTLFRTSAGGLSEESRDLLGGTLPHRTSLEKEVEEQPPRERPLPPTPPLDQTYTDLGSAAADDDSVTDDEGEICTSSYDG</sequence>
<keyword evidence="2" id="KW-1133">Transmembrane helix</keyword>
<dbReference type="OrthoDB" id="2983908at2759"/>
<feature type="compositionally biased region" description="Polar residues" evidence="1">
    <location>
        <begin position="84"/>
        <end position="104"/>
    </location>
</feature>
<evidence type="ECO:0000256" key="1">
    <source>
        <dbReference type="SAM" id="MobiDB-lite"/>
    </source>
</evidence>
<feature type="compositionally biased region" description="Basic and acidic residues" evidence="1">
    <location>
        <begin position="424"/>
        <end position="436"/>
    </location>
</feature>
<dbReference type="HOGENOM" id="CLU_032062_0_0_1"/>
<gene>
    <name evidence="3" type="ORF">SCLCIDRAFT_1046427</name>
</gene>
<name>A0A0C3DRK2_9AGAM</name>
<evidence type="ECO:0000313" key="4">
    <source>
        <dbReference type="Proteomes" id="UP000053989"/>
    </source>
</evidence>